<dbReference type="Proteomes" id="UP001251217">
    <property type="component" value="Unassembled WGS sequence"/>
</dbReference>
<keyword evidence="2" id="KW-1185">Reference proteome</keyword>
<organism evidence="1 2">
    <name type="scientific">Nocardia kruczakiae</name>
    <dbReference type="NCBI Taxonomy" id="261477"/>
    <lineage>
        <taxon>Bacteria</taxon>
        <taxon>Bacillati</taxon>
        <taxon>Actinomycetota</taxon>
        <taxon>Actinomycetes</taxon>
        <taxon>Mycobacteriales</taxon>
        <taxon>Nocardiaceae</taxon>
        <taxon>Nocardia</taxon>
    </lineage>
</organism>
<accession>A0ABU1XIV3</accession>
<evidence type="ECO:0000313" key="2">
    <source>
        <dbReference type="Proteomes" id="UP001251217"/>
    </source>
</evidence>
<gene>
    <name evidence="1" type="ORF">J2W56_004229</name>
</gene>
<comment type="caution">
    <text evidence="1">The sequence shown here is derived from an EMBL/GenBank/DDBJ whole genome shotgun (WGS) entry which is preliminary data.</text>
</comment>
<reference evidence="1 2" key="1">
    <citation type="submission" date="2023-07" db="EMBL/GenBank/DDBJ databases">
        <title>Sorghum-associated microbial communities from plants grown in Nebraska, USA.</title>
        <authorList>
            <person name="Schachtman D."/>
        </authorList>
    </citation>
    <scope>NUCLEOTIDE SEQUENCE [LARGE SCALE GENOMIC DNA]</scope>
    <source>
        <strain evidence="1 2">4272</strain>
    </source>
</reference>
<sequence>MHTPLMPRSTAHRNVVDLHCCPAGTAFAASGNQFWPRGVVPDMTTPQPQSEVAERWTQARMRNLLARTYGRPQIARRNRLRAQRSRDLTGLVGCPRRG</sequence>
<evidence type="ECO:0000313" key="1">
    <source>
        <dbReference type="EMBL" id="MDR7170478.1"/>
    </source>
</evidence>
<protein>
    <submittedName>
        <fullName evidence="1">Uncharacterized protein</fullName>
    </submittedName>
</protein>
<dbReference type="EMBL" id="JAVDWW010000006">
    <property type="protein sequence ID" value="MDR7170478.1"/>
    <property type="molecule type" value="Genomic_DNA"/>
</dbReference>
<proteinExistence type="predicted"/>
<name>A0ABU1XIV3_9NOCA</name>